<dbReference type="Pfam" id="PF11367">
    <property type="entry name" value="Tail_completion_gp17"/>
    <property type="match status" value="1"/>
</dbReference>
<dbReference type="RefSeq" id="WP_118999691.1">
    <property type="nucleotide sequence ID" value="NZ_QWGP01000005.1"/>
</dbReference>
<gene>
    <name evidence="1" type="ORF">D1114_07065</name>
</gene>
<evidence type="ECO:0000313" key="1">
    <source>
        <dbReference type="EMBL" id="RHZ96464.1"/>
    </source>
</evidence>
<name>A0AAX1UMX1_CERSP</name>
<comment type="caution">
    <text evidence="1">The sequence shown here is derived from an EMBL/GenBank/DDBJ whole genome shotgun (WGS) entry which is preliminary data.</text>
</comment>
<dbReference type="Gene3D" id="3.30.2000.30">
    <property type="match status" value="1"/>
</dbReference>
<protein>
    <submittedName>
        <fullName evidence="1">DUF3168 domain-containing protein</fullName>
    </submittedName>
</protein>
<dbReference type="Proteomes" id="UP000266305">
    <property type="component" value="Unassembled WGS sequence"/>
</dbReference>
<sequence length="136" mass="14939">MASPSLDLQAAVYQRLTSDQSVNSMVGGRVFDNVHENPTFPYISFGPSYYSPSDSEGIAARDETLQVDIWTNEQGKKRPCRVLTDAVKKSLHGYAVEFAGENALVEMEVTLVRVMDDPSESIVHGVVQVTAMIEEA</sequence>
<dbReference type="AlphaFoldDB" id="A0AAX1UMX1"/>
<proteinExistence type="predicted"/>
<accession>A0AAX1UMX1</accession>
<dbReference type="InterPro" id="IPR053745">
    <property type="entry name" value="Viral_Tail_Comp_sf"/>
</dbReference>
<reference evidence="1 2" key="1">
    <citation type="submission" date="2018-08" db="EMBL/GenBank/DDBJ databases">
        <title>Draft genome sequence of Rhodobacter sphaeroides FY.</title>
        <authorList>
            <person name="Rayyan A."/>
            <person name="Meyer T.E."/>
            <person name="Kyndt J.A."/>
        </authorList>
    </citation>
    <scope>NUCLEOTIDE SEQUENCE [LARGE SCALE GENOMIC DNA]</scope>
    <source>
        <strain evidence="1 2">FY</strain>
    </source>
</reference>
<evidence type="ECO:0000313" key="2">
    <source>
        <dbReference type="Proteomes" id="UP000266305"/>
    </source>
</evidence>
<dbReference type="EMBL" id="QWGP01000005">
    <property type="protein sequence ID" value="RHZ96464.1"/>
    <property type="molecule type" value="Genomic_DNA"/>
</dbReference>
<organism evidence="1 2">
    <name type="scientific">Cereibacter sphaeroides</name>
    <name type="common">Rhodobacter sphaeroides</name>
    <dbReference type="NCBI Taxonomy" id="1063"/>
    <lineage>
        <taxon>Bacteria</taxon>
        <taxon>Pseudomonadati</taxon>
        <taxon>Pseudomonadota</taxon>
        <taxon>Alphaproteobacteria</taxon>
        <taxon>Rhodobacterales</taxon>
        <taxon>Paracoccaceae</taxon>
        <taxon>Cereibacter</taxon>
    </lineage>
</organism>
<dbReference type="InterPro" id="IPR021508">
    <property type="entry name" value="Gp17-like"/>
</dbReference>